<dbReference type="Proteomes" id="UP000663879">
    <property type="component" value="Unassembled WGS sequence"/>
</dbReference>
<feature type="transmembrane region" description="Helical" evidence="5">
    <location>
        <begin position="149"/>
        <end position="166"/>
    </location>
</feature>
<feature type="transmembrane region" description="Helical" evidence="5">
    <location>
        <begin position="74"/>
        <end position="101"/>
    </location>
</feature>
<organism evidence="7 8">
    <name type="scientific">Brachionus calyciflorus</name>
    <dbReference type="NCBI Taxonomy" id="104777"/>
    <lineage>
        <taxon>Eukaryota</taxon>
        <taxon>Metazoa</taxon>
        <taxon>Spiralia</taxon>
        <taxon>Gnathifera</taxon>
        <taxon>Rotifera</taxon>
        <taxon>Eurotatoria</taxon>
        <taxon>Monogononta</taxon>
        <taxon>Pseudotrocha</taxon>
        <taxon>Ploima</taxon>
        <taxon>Brachionidae</taxon>
        <taxon>Brachionus</taxon>
    </lineage>
</organism>
<feature type="signal peptide" evidence="6">
    <location>
        <begin position="1"/>
        <end position="19"/>
    </location>
</feature>
<dbReference type="InterPro" id="IPR003689">
    <property type="entry name" value="ZIP"/>
</dbReference>
<dbReference type="GO" id="GO:0016020">
    <property type="term" value="C:membrane"/>
    <property type="evidence" value="ECO:0007669"/>
    <property type="project" value="UniProtKB-SubCell"/>
</dbReference>
<dbReference type="PANTHER" id="PTHR16950">
    <property type="entry name" value="ZINC TRANSPORTER SLC39A7 HISTIDINE-RICH MEMBRANE PROTEIN KE4"/>
    <property type="match status" value="1"/>
</dbReference>
<keyword evidence="8" id="KW-1185">Reference proteome</keyword>
<accession>A0A813ML96</accession>
<evidence type="ECO:0000313" key="7">
    <source>
        <dbReference type="EMBL" id="CAF0722386.1"/>
    </source>
</evidence>
<dbReference type="EMBL" id="CAJNOC010000171">
    <property type="protein sequence ID" value="CAF0722386.1"/>
    <property type="molecule type" value="Genomic_DNA"/>
</dbReference>
<name>A0A813ML96_9BILA</name>
<evidence type="ECO:0000256" key="4">
    <source>
        <dbReference type="ARBA" id="ARBA00023136"/>
    </source>
</evidence>
<reference evidence="7" key="1">
    <citation type="submission" date="2021-02" db="EMBL/GenBank/DDBJ databases">
        <authorList>
            <person name="Nowell W R."/>
        </authorList>
    </citation>
    <scope>NUCLEOTIDE SEQUENCE</scope>
    <source>
        <strain evidence="7">Ploen Becks lab</strain>
    </source>
</reference>
<keyword evidence="6" id="KW-0732">Signal</keyword>
<sequence>MKFFIYCTILNLLLSYSNAQIHRATNTHNYQIKYNSNFTLQYYLKRLNSFETLDNCFYPAYLTDIANFLNNEKLIIWVTSVIGTFFVGICGILPVIILPNLADDHQKLIKSNYFKCLVGFAAGTLLGDVFLHLLPETYTQKVLNDNDKLISNGIWLLFGIISFLSLEKFFSDDLDDSQGSADSPSKLKSFLSIKILGLLNLFANVIDNFTHGIAVAGGFQASIKFGFMTLIATLLHEIPHEIGDFVILLKSGLTYKKAALAQLTTAFSGIMGAIFALGLTSAERAGDLTSWILPFTSGGFLYISLVNIVPEILNEKDFKSSLSQVCSLILGIVSIYLLSFIF</sequence>
<protein>
    <submittedName>
        <fullName evidence="7">Uncharacterized protein</fullName>
    </submittedName>
</protein>
<feature type="transmembrane region" description="Helical" evidence="5">
    <location>
        <begin position="212"/>
        <end position="238"/>
    </location>
</feature>
<comment type="caution">
    <text evidence="7">The sequence shown here is derived from an EMBL/GenBank/DDBJ whole genome shotgun (WGS) entry which is preliminary data.</text>
</comment>
<evidence type="ECO:0000256" key="2">
    <source>
        <dbReference type="ARBA" id="ARBA00022692"/>
    </source>
</evidence>
<feature type="transmembrane region" description="Helical" evidence="5">
    <location>
        <begin position="291"/>
        <end position="309"/>
    </location>
</feature>
<keyword evidence="2 5" id="KW-0812">Transmembrane</keyword>
<proteinExistence type="predicted"/>
<keyword evidence="4 5" id="KW-0472">Membrane</keyword>
<feature type="transmembrane region" description="Helical" evidence="5">
    <location>
        <begin position="113"/>
        <end position="134"/>
    </location>
</feature>
<evidence type="ECO:0000256" key="5">
    <source>
        <dbReference type="SAM" id="Phobius"/>
    </source>
</evidence>
<dbReference type="OrthoDB" id="200954at2759"/>
<evidence type="ECO:0000256" key="1">
    <source>
        <dbReference type="ARBA" id="ARBA00004141"/>
    </source>
</evidence>
<evidence type="ECO:0000256" key="6">
    <source>
        <dbReference type="SAM" id="SignalP"/>
    </source>
</evidence>
<dbReference type="GO" id="GO:0006882">
    <property type="term" value="P:intracellular zinc ion homeostasis"/>
    <property type="evidence" value="ECO:0007669"/>
    <property type="project" value="TreeGrafter"/>
</dbReference>
<feature type="chain" id="PRO_5032563771" evidence="6">
    <location>
        <begin position="20"/>
        <end position="342"/>
    </location>
</feature>
<keyword evidence="3 5" id="KW-1133">Transmembrane helix</keyword>
<comment type="subcellular location">
    <subcellularLocation>
        <location evidence="1">Membrane</location>
        <topology evidence="1">Multi-pass membrane protein</topology>
    </subcellularLocation>
</comment>
<dbReference type="Pfam" id="PF02535">
    <property type="entry name" value="Zip"/>
    <property type="match status" value="2"/>
</dbReference>
<feature type="transmembrane region" description="Helical" evidence="5">
    <location>
        <begin position="259"/>
        <end position="279"/>
    </location>
</feature>
<evidence type="ECO:0000256" key="3">
    <source>
        <dbReference type="ARBA" id="ARBA00022989"/>
    </source>
</evidence>
<evidence type="ECO:0000313" key="8">
    <source>
        <dbReference type="Proteomes" id="UP000663879"/>
    </source>
</evidence>
<dbReference type="GO" id="GO:0005385">
    <property type="term" value="F:zinc ion transmembrane transporter activity"/>
    <property type="evidence" value="ECO:0007669"/>
    <property type="project" value="TreeGrafter"/>
</dbReference>
<feature type="transmembrane region" description="Helical" evidence="5">
    <location>
        <begin position="187"/>
        <end position="206"/>
    </location>
</feature>
<dbReference type="PANTHER" id="PTHR16950:SF16">
    <property type="entry name" value="ZINC TRANSPORTER ZIP13"/>
    <property type="match status" value="1"/>
</dbReference>
<dbReference type="AlphaFoldDB" id="A0A813ML96"/>
<gene>
    <name evidence="7" type="ORF">OXX778_LOCUS2256</name>
</gene>
<feature type="transmembrane region" description="Helical" evidence="5">
    <location>
        <begin position="321"/>
        <end position="341"/>
    </location>
</feature>